<keyword evidence="4 9" id="KW-0929">Antimicrobial</keyword>
<gene>
    <name evidence="12" type="ORF">HPG69_010063</name>
</gene>
<dbReference type="InterPro" id="IPR025933">
    <property type="entry name" value="Beta_defensin_dom"/>
</dbReference>
<evidence type="ECO:0000256" key="3">
    <source>
        <dbReference type="ARBA" id="ARBA00022525"/>
    </source>
</evidence>
<feature type="chain" id="PRO_5029744367" description="Beta-defensin" evidence="10">
    <location>
        <begin position="38"/>
        <end position="473"/>
    </location>
</feature>
<comment type="subcellular location">
    <subcellularLocation>
        <location evidence="1 9">Secreted</location>
    </subcellularLocation>
</comment>
<evidence type="ECO:0000256" key="4">
    <source>
        <dbReference type="ARBA" id="ARBA00022529"/>
    </source>
</evidence>
<accession>A0A7J7EQ32</accession>
<dbReference type="PANTHER" id="PTHR15001">
    <property type="entry name" value="BETA-DEFENSIN 123-RELATED"/>
    <property type="match status" value="1"/>
</dbReference>
<evidence type="ECO:0000259" key="11">
    <source>
        <dbReference type="Pfam" id="PF13841"/>
    </source>
</evidence>
<evidence type="ECO:0000313" key="13">
    <source>
        <dbReference type="Proteomes" id="UP000551758"/>
    </source>
</evidence>
<dbReference type="PANTHER" id="PTHR15001:SF11">
    <property type="entry name" value="BETA-DEFENSIN"/>
    <property type="match status" value="1"/>
</dbReference>
<evidence type="ECO:0000313" key="12">
    <source>
        <dbReference type="EMBL" id="KAF5917910.1"/>
    </source>
</evidence>
<comment type="function">
    <text evidence="9">Has antibacterial activity.</text>
</comment>
<dbReference type="AlphaFoldDB" id="A0A7J7EQ32"/>
<evidence type="ECO:0000256" key="6">
    <source>
        <dbReference type="ARBA" id="ARBA00022940"/>
    </source>
</evidence>
<reference evidence="12 13" key="1">
    <citation type="journal article" date="2020" name="Mol. Biol. Evol.">
        <title>Interspecific Gene Flow and the Evolution of Specialization in Black and White Rhinoceros.</title>
        <authorList>
            <person name="Moodley Y."/>
            <person name="Westbury M.V."/>
            <person name="Russo I.M."/>
            <person name="Gopalakrishnan S."/>
            <person name="Rakotoarivelo A."/>
            <person name="Olsen R.A."/>
            <person name="Prost S."/>
            <person name="Tunstall T."/>
            <person name="Ryder O.A."/>
            <person name="Dalen L."/>
            <person name="Bruford M.W."/>
        </authorList>
    </citation>
    <scope>NUCLEOTIDE SEQUENCE [LARGE SCALE GENOMIC DNA]</scope>
    <source>
        <strain evidence="12">SBR-YM</strain>
        <tissue evidence="12">Skin</tissue>
    </source>
</reference>
<feature type="domain" description="Beta-defensin" evidence="11">
    <location>
        <begin position="108"/>
        <end position="137"/>
    </location>
</feature>
<dbReference type="InterPro" id="IPR050544">
    <property type="entry name" value="Beta-defensin"/>
</dbReference>
<keyword evidence="3 9" id="KW-0964">Secreted</keyword>
<dbReference type="GO" id="GO:0045087">
    <property type="term" value="P:innate immune response"/>
    <property type="evidence" value="ECO:0007669"/>
    <property type="project" value="InterPro"/>
</dbReference>
<dbReference type="Proteomes" id="UP000551758">
    <property type="component" value="Unassembled WGS sequence"/>
</dbReference>
<dbReference type="EMBL" id="JACDTQ010002515">
    <property type="protein sequence ID" value="KAF5917910.1"/>
    <property type="molecule type" value="Genomic_DNA"/>
</dbReference>
<feature type="signal peptide" evidence="10">
    <location>
        <begin position="1"/>
        <end position="37"/>
    </location>
</feature>
<name>A0A7J7EQ32_DICBM</name>
<protein>
    <recommendedName>
        <fullName evidence="9">Beta-defensin</fullName>
    </recommendedName>
</protein>
<comment type="similarity">
    <text evidence="2 9">Belongs to the beta-defensin family.</text>
</comment>
<keyword evidence="13" id="KW-1185">Reference proteome</keyword>
<evidence type="ECO:0000256" key="8">
    <source>
        <dbReference type="ARBA" id="ARBA00023157"/>
    </source>
</evidence>
<dbReference type="GO" id="GO:0042742">
    <property type="term" value="P:defense response to bacterium"/>
    <property type="evidence" value="ECO:0007669"/>
    <property type="project" value="UniProtKB-UniRule"/>
</dbReference>
<evidence type="ECO:0000256" key="10">
    <source>
        <dbReference type="SAM" id="SignalP"/>
    </source>
</evidence>
<dbReference type="Pfam" id="PF13841">
    <property type="entry name" value="Defensin_beta_2"/>
    <property type="match status" value="1"/>
</dbReference>
<keyword evidence="8" id="KW-1015">Disulfide bond</keyword>
<evidence type="ECO:0000256" key="1">
    <source>
        <dbReference type="ARBA" id="ARBA00004613"/>
    </source>
</evidence>
<comment type="caution">
    <text evidence="12">The sequence shown here is derived from an EMBL/GenBank/DDBJ whole genome shotgun (WGS) entry which is preliminary data.</text>
</comment>
<evidence type="ECO:0000256" key="5">
    <source>
        <dbReference type="ARBA" id="ARBA00022729"/>
    </source>
</evidence>
<organism evidence="12 13">
    <name type="scientific">Diceros bicornis minor</name>
    <name type="common">South-central black rhinoceros</name>
    <dbReference type="NCBI Taxonomy" id="77932"/>
    <lineage>
        <taxon>Eukaryota</taxon>
        <taxon>Metazoa</taxon>
        <taxon>Chordata</taxon>
        <taxon>Craniata</taxon>
        <taxon>Vertebrata</taxon>
        <taxon>Euteleostomi</taxon>
        <taxon>Mammalia</taxon>
        <taxon>Eutheria</taxon>
        <taxon>Laurasiatheria</taxon>
        <taxon>Perissodactyla</taxon>
        <taxon>Rhinocerotidae</taxon>
        <taxon>Diceros</taxon>
    </lineage>
</organism>
<keyword evidence="6 9" id="KW-0211">Defensin</keyword>
<sequence>MFRTPGSATSFSKTMKFLLLTLTVFLVLFQMLPVCRGRKTCWIIKGHCRKDCKFGEQVKRPYAIETTIDKFEEIVTHGVALENWLSIHDQNFEIAAEEDLNTYGGGKKCWNNQGHCRKNCKADEVVKSACKNHQACCVSVKDGHRQVAANKKIPITTPSYDVKSNIIDVLITISPTTTNFDLIVTNKEEENSDPLVWAVTGGTSLIDFQELKDLNNHQKEQRFQVQRFRHGAKCLLKTYHTQWGINWALKGEKEFITEMKLVMGTRWRRTMDRGNVRETNAKKIWRQGGQHGSILDGLTQGLRAQPERPQITDRHQDCENTGYAAPASAVGLEMGLLGNLLILGVVDPRASKGTTIKQMLVSFKWRDKRGRRGAGGQVIWMTKEEAVAHSGEATELGPLRRLGFKPRILSKGAQIKEKILRKCVCKDVGDLQGITCKAGILVGMCAFQTRLQNWKRGVLSGPLGRLSEDVESF</sequence>
<keyword evidence="5 10" id="KW-0732">Signal</keyword>
<evidence type="ECO:0000256" key="9">
    <source>
        <dbReference type="RuleBase" id="RU231113"/>
    </source>
</evidence>
<dbReference type="GO" id="GO:0005576">
    <property type="term" value="C:extracellular region"/>
    <property type="evidence" value="ECO:0007669"/>
    <property type="project" value="UniProtKB-SubCell"/>
</dbReference>
<keyword evidence="7 9" id="KW-0044">Antibiotic</keyword>
<proteinExistence type="inferred from homology"/>
<evidence type="ECO:0000256" key="7">
    <source>
        <dbReference type="ARBA" id="ARBA00023022"/>
    </source>
</evidence>
<evidence type="ECO:0000256" key="2">
    <source>
        <dbReference type="ARBA" id="ARBA00007371"/>
    </source>
</evidence>